<feature type="transmembrane region" description="Helical" evidence="1">
    <location>
        <begin position="138"/>
        <end position="160"/>
    </location>
</feature>
<comment type="caution">
    <text evidence="2">The sequence shown here is derived from an EMBL/GenBank/DDBJ whole genome shotgun (WGS) entry which is preliminary data.</text>
</comment>
<accession>A0ABU2FWK1</accession>
<evidence type="ECO:0000313" key="3">
    <source>
        <dbReference type="Proteomes" id="UP001254813"/>
    </source>
</evidence>
<evidence type="ECO:0000313" key="2">
    <source>
        <dbReference type="EMBL" id="MDS0292920.1"/>
    </source>
</evidence>
<keyword evidence="1" id="KW-0812">Transmembrane</keyword>
<evidence type="ECO:0000256" key="1">
    <source>
        <dbReference type="SAM" id="Phobius"/>
    </source>
</evidence>
<gene>
    <name evidence="2" type="ORF">NDI79_01900</name>
</gene>
<evidence type="ECO:0008006" key="4">
    <source>
        <dbReference type="Google" id="ProtNLM"/>
    </source>
</evidence>
<protein>
    <recommendedName>
        <fullName evidence="4">N-terminal 7TM region of histidine kinase</fullName>
    </recommendedName>
</protein>
<reference evidence="2 3" key="1">
    <citation type="submission" date="2022-06" db="EMBL/GenBank/DDBJ databases">
        <title>Halogeometricum sp. a new haloarchaeum isolate from saline soil.</title>
        <authorList>
            <person name="Strakova D."/>
            <person name="Galisteo C."/>
            <person name="Sanchez-Porro C."/>
            <person name="Ventosa A."/>
        </authorList>
    </citation>
    <scope>NUCLEOTIDE SEQUENCE [LARGE SCALE GENOMIC DNA]</scope>
    <source>
        <strain evidence="3">S3BR25-2</strain>
    </source>
</reference>
<feature type="transmembrane region" description="Helical" evidence="1">
    <location>
        <begin position="83"/>
        <end position="101"/>
    </location>
</feature>
<name>A0ABU2FWK1_9EURY</name>
<keyword evidence="1" id="KW-1133">Transmembrane helix</keyword>
<feature type="transmembrane region" description="Helical" evidence="1">
    <location>
        <begin position="13"/>
        <end position="31"/>
    </location>
</feature>
<dbReference type="Proteomes" id="UP001254813">
    <property type="component" value="Unassembled WGS sequence"/>
</dbReference>
<dbReference type="EMBL" id="JAMQOQ010000001">
    <property type="protein sequence ID" value="MDS0292920.1"/>
    <property type="molecule type" value="Genomic_DNA"/>
</dbReference>
<feature type="transmembrane region" description="Helical" evidence="1">
    <location>
        <begin position="108"/>
        <end position="126"/>
    </location>
</feature>
<keyword evidence="3" id="KW-1185">Reference proteome</keyword>
<organism evidence="2 3">
    <name type="scientific">Halogeometricum luteum</name>
    <dbReference type="NCBI Taxonomy" id="2950537"/>
    <lineage>
        <taxon>Archaea</taxon>
        <taxon>Methanobacteriati</taxon>
        <taxon>Methanobacteriota</taxon>
        <taxon>Stenosarchaea group</taxon>
        <taxon>Halobacteria</taxon>
        <taxon>Halobacteriales</taxon>
        <taxon>Haloferacaceae</taxon>
        <taxon>Halogeometricum</taxon>
    </lineage>
</organism>
<sequence length="165" mass="16802">MAGTPDPVLGSDALTAAVSLLAAAAAVALAARSREAASSRTRALALGGGVGYAVVAVGLWFVVRLVTGQFAQYSASATQWAGVVLLSTPAVALHAGLALYLHARWEYLSPLVVLFAVTALLAWLFLRVGGETDSLGLYAILFGPAVPLVLLVLAAAEYGVRALVG</sequence>
<keyword evidence="1" id="KW-0472">Membrane</keyword>
<proteinExistence type="predicted"/>
<feature type="transmembrane region" description="Helical" evidence="1">
    <location>
        <begin position="43"/>
        <end position="63"/>
    </location>
</feature>
<dbReference type="RefSeq" id="WP_310926759.1">
    <property type="nucleotide sequence ID" value="NZ_JAMQOQ010000001.1"/>
</dbReference>